<gene>
    <name evidence="2" type="ORF">RCOM_1254780</name>
</gene>
<evidence type="ECO:0000256" key="1">
    <source>
        <dbReference type="SAM" id="MobiDB-lite"/>
    </source>
</evidence>
<dbReference type="Proteomes" id="UP000008311">
    <property type="component" value="Unassembled WGS sequence"/>
</dbReference>
<accession>B9SIE3</accession>
<proteinExistence type="predicted"/>
<sequence>MQQTLGVVSSEGSSREEENDVENHVSGDVNENEGIVSREGSSSEEEENVPIDAEYGDIEVDGDAGSEIDNTLRESREAIRE</sequence>
<dbReference type="AlphaFoldDB" id="B9SIE3"/>
<feature type="compositionally biased region" description="Basic and acidic residues" evidence="1">
    <location>
        <begin position="13"/>
        <end position="25"/>
    </location>
</feature>
<feature type="compositionally biased region" description="Low complexity" evidence="1">
    <location>
        <begin position="1"/>
        <end position="12"/>
    </location>
</feature>
<keyword evidence="3" id="KW-1185">Reference proteome</keyword>
<protein>
    <submittedName>
        <fullName evidence="2">Uncharacterized protein</fullName>
    </submittedName>
</protein>
<dbReference type="InParanoid" id="B9SIE3"/>
<feature type="compositionally biased region" description="Acidic residues" evidence="1">
    <location>
        <begin position="42"/>
        <end position="66"/>
    </location>
</feature>
<feature type="compositionally biased region" description="Basic and acidic residues" evidence="1">
    <location>
        <begin position="70"/>
        <end position="81"/>
    </location>
</feature>
<dbReference type="EMBL" id="EQ973972">
    <property type="protein sequence ID" value="EEF36598.1"/>
    <property type="molecule type" value="Genomic_DNA"/>
</dbReference>
<organism evidence="2 3">
    <name type="scientific">Ricinus communis</name>
    <name type="common">Castor bean</name>
    <dbReference type="NCBI Taxonomy" id="3988"/>
    <lineage>
        <taxon>Eukaryota</taxon>
        <taxon>Viridiplantae</taxon>
        <taxon>Streptophyta</taxon>
        <taxon>Embryophyta</taxon>
        <taxon>Tracheophyta</taxon>
        <taxon>Spermatophyta</taxon>
        <taxon>Magnoliopsida</taxon>
        <taxon>eudicotyledons</taxon>
        <taxon>Gunneridae</taxon>
        <taxon>Pentapetalae</taxon>
        <taxon>rosids</taxon>
        <taxon>fabids</taxon>
        <taxon>Malpighiales</taxon>
        <taxon>Euphorbiaceae</taxon>
        <taxon>Acalyphoideae</taxon>
        <taxon>Acalypheae</taxon>
        <taxon>Ricinus</taxon>
    </lineage>
</organism>
<evidence type="ECO:0000313" key="3">
    <source>
        <dbReference type="Proteomes" id="UP000008311"/>
    </source>
</evidence>
<name>B9SIE3_RICCO</name>
<evidence type="ECO:0000313" key="2">
    <source>
        <dbReference type="EMBL" id="EEF36598.1"/>
    </source>
</evidence>
<reference evidence="3" key="1">
    <citation type="journal article" date="2010" name="Nat. Biotechnol.">
        <title>Draft genome sequence of the oilseed species Ricinus communis.</title>
        <authorList>
            <person name="Chan A.P."/>
            <person name="Crabtree J."/>
            <person name="Zhao Q."/>
            <person name="Lorenzi H."/>
            <person name="Orvis J."/>
            <person name="Puiu D."/>
            <person name="Melake-Berhan A."/>
            <person name="Jones K.M."/>
            <person name="Redman J."/>
            <person name="Chen G."/>
            <person name="Cahoon E.B."/>
            <person name="Gedil M."/>
            <person name="Stanke M."/>
            <person name="Haas B.J."/>
            <person name="Wortman J.R."/>
            <person name="Fraser-Liggett C.M."/>
            <person name="Ravel J."/>
            <person name="Rabinowicz P.D."/>
        </authorList>
    </citation>
    <scope>NUCLEOTIDE SEQUENCE [LARGE SCALE GENOMIC DNA]</scope>
    <source>
        <strain evidence="3">cv. Hale</strain>
    </source>
</reference>
<feature type="region of interest" description="Disordered" evidence="1">
    <location>
        <begin position="1"/>
        <end position="81"/>
    </location>
</feature>